<organism evidence="1">
    <name type="scientific">Arundo donax</name>
    <name type="common">Giant reed</name>
    <name type="synonym">Donax arundinaceus</name>
    <dbReference type="NCBI Taxonomy" id="35708"/>
    <lineage>
        <taxon>Eukaryota</taxon>
        <taxon>Viridiplantae</taxon>
        <taxon>Streptophyta</taxon>
        <taxon>Embryophyta</taxon>
        <taxon>Tracheophyta</taxon>
        <taxon>Spermatophyta</taxon>
        <taxon>Magnoliopsida</taxon>
        <taxon>Liliopsida</taxon>
        <taxon>Poales</taxon>
        <taxon>Poaceae</taxon>
        <taxon>PACMAD clade</taxon>
        <taxon>Arundinoideae</taxon>
        <taxon>Arundineae</taxon>
        <taxon>Arundo</taxon>
    </lineage>
</organism>
<proteinExistence type="predicted"/>
<accession>A0A0A8Z4P6</accession>
<protein>
    <submittedName>
        <fullName evidence="1">Uncharacterized protein</fullName>
    </submittedName>
</protein>
<reference evidence="1" key="2">
    <citation type="journal article" date="2015" name="Data Brief">
        <title>Shoot transcriptome of the giant reed, Arundo donax.</title>
        <authorList>
            <person name="Barrero R.A."/>
            <person name="Guerrero F.D."/>
            <person name="Moolhuijzen P."/>
            <person name="Goolsby J.A."/>
            <person name="Tidwell J."/>
            <person name="Bellgard S.E."/>
            <person name="Bellgard M.I."/>
        </authorList>
    </citation>
    <scope>NUCLEOTIDE SEQUENCE</scope>
    <source>
        <tissue evidence="1">Shoot tissue taken approximately 20 cm above the soil surface</tissue>
    </source>
</reference>
<dbReference type="EMBL" id="GBRH01264109">
    <property type="protein sequence ID" value="JAD33786.1"/>
    <property type="molecule type" value="Transcribed_RNA"/>
</dbReference>
<dbReference type="AlphaFoldDB" id="A0A0A8Z4P6"/>
<name>A0A0A8Z4P6_ARUDO</name>
<sequence>MIYTYFFHKSWVCMGIPYHNGRSAPAVGDMRIFSCTKY</sequence>
<reference evidence="1" key="1">
    <citation type="submission" date="2014-09" db="EMBL/GenBank/DDBJ databases">
        <authorList>
            <person name="Magalhaes I.L.F."/>
            <person name="Oliveira U."/>
            <person name="Santos F.R."/>
            <person name="Vidigal T.H.D.A."/>
            <person name="Brescovit A.D."/>
            <person name="Santos A.J."/>
        </authorList>
    </citation>
    <scope>NUCLEOTIDE SEQUENCE</scope>
    <source>
        <tissue evidence="1">Shoot tissue taken approximately 20 cm above the soil surface</tissue>
    </source>
</reference>
<evidence type="ECO:0000313" key="1">
    <source>
        <dbReference type="EMBL" id="JAD33786.1"/>
    </source>
</evidence>